<evidence type="ECO:0000313" key="1">
    <source>
        <dbReference type="EMBL" id="GIG82252.1"/>
    </source>
</evidence>
<dbReference type="EMBL" id="BONV01000028">
    <property type="protein sequence ID" value="GIG82252.1"/>
    <property type="molecule type" value="Genomic_DNA"/>
</dbReference>
<organism evidence="1 2">
    <name type="scientific">Planotetraspora kaengkrachanensis</name>
    <dbReference type="NCBI Taxonomy" id="575193"/>
    <lineage>
        <taxon>Bacteria</taxon>
        <taxon>Bacillati</taxon>
        <taxon>Actinomycetota</taxon>
        <taxon>Actinomycetes</taxon>
        <taxon>Streptosporangiales</taxon>
        <taxon>Streptosporangiaceae</taxon>
        <taxon>Planotetraspora</taxon>
    </lineage>
</organism>
<proteinExistence type="predicted"/>
<dbReference type="Proteomes" id="UP000630097">
    <property type="component" value="Unassembled WGS sequence"/>
</dbReference>
<evidence type="ECO:0000313" key="2">
    <source>
        <dbReference type="Proteomes" id="UP000630097"/>
    </source>
</evidence>
<keyword evidence="2" id="KW-1185">Reference proteome</keyword>
<dbReference type="RefSeq" id="WP_203885601.1">
    <property type="nucleotide sequence ID" value="NZ_BAABHH010000003.1"/>
</dbReference>
<gene>
    <name evidence="1" type="ORF">Pka01_53790</name>
</gene>
<accession>A0A8J3PWF9</accession>
<name>A0A8J3PWF9_9ACTN</name>
<comment type="caution">
    <text evidence="1">The sequence shown here is derived from an EMBL/GenBank/DDBJ whole genome shotgun (WGS) entry which is preliminary data.</text>
</comment>
<protein>
    <submittedName>
        <fullName evidence="1">Uncharacterized protein</fullName>
    </submittedName>
</protein>
<dbReference type="AlphaFoldDB" id="A0A8J3PWF9"/>
<sequence>MAPLVRRRGDSSQEAGLMPLAHVRRSSGRDLALSTVELSATYDGLLEGYPCARVNDRAISSLSSWARTSYPSMPFHLIDPPRTYPDEKPGRLGPVEVLPAVRCVGVFSGSPLRKDDDSVWCESVLVVAWFQADVSLPVGEDVLPAFRELAWEDLAEDREL</sequence>
<reference evidence="1 2" key="1">
    <citation type="submission" date="2021-01" db="EMBL/GenBank/DDBJ databases">
        <title>Whole genome shotgun sequence of Planotetraspora kaengkrachanensis NBRC 104272.</title>
        <authorList>
            <person name="Komaki H."/>
            <person name="Tamura T."/>
        </authorList>
    </citation>
    <scope>NUCLEOTIDE SEQUENCE [LARGE SCALE GENOMIC DNA]</scope>
    <source>
        <strain evidence="1 2">NBRC 104272</strain>
    </source>
</reference>